<accession>A0A1U7W2Q9</accession>
<evidence type="ECO:0000259" key="6">
    <source>
        <dbReference type="SMART" id="SM00505"/>
    </source>
</evidence>
<keyword evidence="2" id="KW-0964">Secreted</keyword>
<feature type="domain" description="Knottins-like" evidence="6">
    <location>
        <begin position="35"/>
        <end position="80"/>
    </location>
</feature>
<dbReference type="PROSITE" id="PS00940">
    <property type="entry name" value="GAMMA_THIONIN"/>
    <property type="match status" value="1"/>
</dbReference>
<organism evidence="7 8">
    <name type="scientific">Nicotiana sylvestris</name>
    <name type="common">Wood tobacco</name>
    <name type="synonym">South American tobacco</name>
    <dbReference type="NCBI Taxonomy" id="4096"/>
    <lineage>
        <taxon>Eukaryota</taxon>
        <taxon>Viridiplantae</taxon>
        <taxon>Streptophyta</taxon>
        <taxon>Embryophyta</taxon>
        <taxon>Tracheophyta</taxon>
        <taxon>Spermatophyta</taxon>
        <taxon>Magnoliopsida</taxon>
        <taxon>eudicotyledons</taxon>
        <taxon>Gunneridae</taxon>
        <taxon>Pentapetalae</taxon>
        <taxon>asterids</taxon>
        <taxon>lamiids</taxon>
        <taxon>Solanales</taxon>
        <taxon>Solanaceae</taxon>
        <taxon>Nicotianoideae</taxon>
        <taxon>Nicotianeae</taxon>
        <taxon>Nicotiana</taxon>
    </lineage>
</organism>
<dbReference type="InterPro" id="IPR036574">
    <property type="entry name" value="Scorpion_toxin-like_sf"/>
</dbReference>
<dbReference type="PRINTS" id="PR00288">
    <property type="entry name" value="PUROTHIONIN"/>
</dbReference>
<dbReference type="Gene3D" id="3.30.30.10">
    <property type="entry name" value="Knottin, scorpion toxin-like"/>
    <property type="match status" value="1"/>
</dbReference>
<dbReference type="GO" id="GO:0005576">
    <property type="term" value="C:extracellular region"/>
    <property type="evidence" value="ECO:0007669"/>
    <property type="project" value="UniProtKB-SubCell"/>
</dbReference>
<dbReference type="CDD" id="cd00107">
    <property type="entry name" value="Knot1"/>
    <property type="match status" value="1"/>
</dbReference>
<dbReference type="Pfam" id="PF00304">
    <property type="entry name" value="Gamma-thionin"/>
    <property type="match status" value="1"/>
</dbReference>
<dbReference type="Proteomes" id="UP000189701">
    <property type="component" value="Unplaced"/>
</dbReference>
<name>A0A1U7W2Q9_NICSY</name>
<keyword evidence="7" id="KW-1185">Reference proteome</keyword>
<dbReference type="InterPro" id="IPR003614">
    <property type="entry name" value="Knottins"/>
</dbReference>
<dbReference type="GO" id="GO:0006952">
    <property type="term" value="P:defense response"/>
    <property type="evidence" value="ECO:0007669"/>
    <property type="project" value="InterPro"/>
</dbReference>
<evidence type="ECO:0000256" key="1">
    <source>
        <dbReference type="ARBA" id="ARBA00004613"/>
    </source>
</evidence>
<dbReference type="eggNOG" id="ENOG502S7HM">
    <property type="taxonomic scope" value="Eukaryota"/>
</dbReference>
<evidence type="ECO:0000256" key="5">
    <source>
        <dbReference type="SAM" id="SignalP"/>
    </source>
</evidence>
<dbReference type="AlphaFoldDB" id="A0A1U7W2Q9"/>
<dbReference type="PANTHER" id="PTHR33147:SF111">
    <property type="entry name" value="DEFENSIN-LIKE PROTEIN"/>
    <property type="match status" value="1"/>
</dbReference>
<dbReference type="STRING" id="4096.A0A1U7W2Q9"/>
<feature type="chain" id="PRO_5010531666" evidence="5">
    <location>
        <begin position="22"/>
        <end position="80"/>
    </location>
</feature>
<dbReference type="SUPFAM" id="SSF57095">
    <property type="entry name" value="Scorpion toxin-like"/>
    <property type="match status" value="1"/>
</dbReference>
<dbReference type="RefSeq" id="XP_009768914.1">
    <property type="nucleotide sequence ID" value="XM_009770612.1"/>
</dbReference>
<dbReference type="PANTHER" id="PTHR33147">
    <property type="entry name" value="DEFENSIN-LIKE PROTEIN 1"/>
    <property type="match status" value="1"/>
</dbReference>
<dbReference type="InterPro" id="IPR008176">
    <property type="entry name" value="Defensin_plant"/>
</dbReference>
<evidence type="ECO:0000256" key="4">
    <source>
        <dbReference type="ARBA" id="ARBA00023157"/>
    </source>
</evidence>
<protein>
    <submittedName>
        <fullName evidence="8">Defensin-like protein isoform X1</fullName>
    </submittedName>
</protein>
<keyword evidence="4" id="KW-1015">Disulfide bond</keyword>
<evidence type="ECO:0000313" key="8">
    <source>
        <dbReference type="RefSeq" id="XP_009768914.1"/>
    </source>
</evidence>
<evidence type="ECO:0000256" key="2">
    <source>
        <dbReference type="ARBA" id="ARBA00022525"/>
    </source>
</evidence>
<comment type="subcellular location">
    <subcellularLocation>
        <location evidence="1">Secreted</location>
    </subcellularLocation>
</comment>
<evidence type="ECO:0000256" key="3">
    <source>
        <dbReference type="ARBA" id="ARBA00022729"/>
    </source>
</evidence>
<reference evidence="8" key="2">
    <citation type="submission" date="2025-08" db="UniProtKB">
        <authorList>
            <consortium name="RefSeq"/>
        </authorList>
    </citation>
    <scope>IDENTIFICATION</scope>
    <source>
        <tissue evidence="8">Leaf</tissue>
    </source>
</reference>
<feature type="signal peptide" evidence="5">
    <location>
        <begin position="1"/>
        <end position="21"/>
    </location>
</feature>
<keyword evidence="3 5" id="KW-0732">Signal</keyword>
<dbReference type="SMART" id="SM00505">
    <property type="entry name" value="Knot1"/>
    <property type="match status" value="1"/>
</dbReference>
<dbReference type="OrthoDB" id="683455at2759"/>
<sequence length="80" mass="9089">MMRRSMRLLSTVFLLLMVVFATEEMGPIMVAEARNCESQSQRFKGVCVSNRNCASVCNTEGFPDGKCKGLRRRCFCLRNC</sequence>
<reference evidence="7" key="1">
    <citation type="journal article" date="2013" name="Genome Biol.">
        <title>Reference genomes and transcriptomes of Nicotiana sylvestris and Nicotiana tomentosiformis.</title>
        <authorList>
            <person name="Sierro N."/>
            <person name="Battey J.N."/>
            <person name="Ouadi S."/>
            <person name="Bovet L."/>
            <person name="Goepfert S."/>
            <person name="Bakaher N."/>
            <person name="Peitsch M.C."/>
            <person name="Ivanov N.V."/>
        </authorList>
    </citation>
    <scope>NUCLEOTIDE SEQUENCE [LARGE SCALE GENOMIC DNA]</scope>
</reference>
<proteinExistence type="predicted"/>
<gene>
    <name evidence="8" type="primary">LOC104219866</name>
</gene>
<evidence type="ECO:0000313" key="7">
    <source>
        <dbReference type="Proteomes" id="UP000189701"/>
    </source>
</evidence>